<accession>A0A1Y2PB72</accession>
<dbReference type="AlphaFoldDB" id="A0A1Y2PB72"/>
<dbReference type="EMBL" id="LAPZ01000015">
    <property type="protein sequence ID" value="OSY87009.1"/>
    <property type="molecule type" value="Genomic_DNA"/>
</dbReference>
<dbReference type="STRING" id="1635173.WH52_13160"/>
<sequence>MINGVCKCPKDTYENNNGTCILNPCKYIKLQIQNPRYTQQANELKGKTGLKKEFGYKQNKDGSQTTLTETNGGHSLKIPIDRSTVGYMHTHIDDFLNGDIDKKTGEPLMDKPIRMFSPQDILKFLHIIKNTKYNSVPIHLVYATMISSKGNYTLRFTGDVNFSTSHIKTAEEYKEDFTKYFTKKYKNNTEKAFLHFLKDFIKVDGVNLYRLRDNGDIEKKTLKANGKVATNDCE</sequence>
<name>A0A1Y2PB72_9FLAO</name>
<gene>
    <name evidence="1" type="ORF">WH52_13160</name>
</gene>
<comment type="caution">
    <text evidence="1">The sequence shown here is derived from an EMBL/GenBank/DDBJ whole genome shotgun (WGS) entry which is preliminary data.</text>
</comment>
<organism evidence="1 2">
    <name type="scientific">Tenacibaculum holothuriorum</name>
    <dbReference type="NCBI Taxonomy" id="1635173"/>
    <lineage>
        <taxon>Bacteria</taxon>
        <taxon>Pseudomonadati</taxon>
        <taxon>Bacteroidota</taxon>
        <taxon>Flavobacteriia</taxon>
        <taxon>Flavobacteriales</taxon>
        <taxon>Flavobacteriaceae</taxon>
        <taxon>Tenacibaculum</taxon>
    </lineage>
</organism>
<keyword evidence="2" id="KW-1185">Reference proteome</keyword>
<dbReference type="RefSeq" id="WP_086031434.1">
    <property type="nucleotide sequence ID" value="NZ_LAPZ01000015.1"/>
</dbReference>
<proteinExistence type="predicted"/>
<evidence type="ECO:0000313" key="2">
    <source>
        <dbReference type="Proteomes" id="UP000194221"/>
    </source>
</evidence>
<protein>
    <submittedName>
        <fullName evidence="1">Uncharacterized protein</fullName>
    </submittedName>
</protein>
<evidence type="ECO:0000313" key="1">
    <source>
        <dbReference type="EMBL" id="OSY87009.1"/>
    </source>
</evidence>
<reference evidence="1 2" key="1">
    <citation type="submission" date="2015-03" db="EMBL/GenBank/DDBJ databases">
        <title>Genome sequence of Tenacibaculum sp. S2-2, isolated from intestinal microbiota of sea cucumber, Apostichopus japonicas.</title>
        <authorList>
            <person name="Shao Z."/>
            <person name="Wang L."/>
            <person name="Li X."/>
        </authorList>
    </citation>
    <scope>NUCLEOTIDE SEQUENCE [LARGE SCALE GENOMIC DNA]</scope>
    <source>
        <strain evidence="1 2">S2-2</strain>
    </source>
</reference>
<dbReference type="InParanoid" id="A0A1Y2PB72"/>
<dbReference type="Proteomes" id="UP000194221">
    <property type="component" value="Unassembled WGS sequence"/>
</dbReference>
<dbReference type="OrthoDB" id="1264044at2"/>